<sequence length="86" mass="9281">MPRAGVRLSWRSASVRRPLRGRPGVASPAATRSSSQASARHRSPVEGSGESELNATTPDYVQSYYIETNKVSEPIFFNSSLLSGSI</sequence>
<reference evidence="2" key="1">
    <citation type="journal article" date="2021" name="bioRxiv">
        <title>Whole Genome Assembly and Annotation of Northern Wild Rice, Zizania palustris L., Supports a Whole Genome Duplication in the Zizania Genus.</title>
        <authorList>
            <person name="Haas M."/>
            <person name="Kono T."/>
            <person name="Macchietto M."/>
            <person name="Millas R."/>
            <person name="McGilp L."/>
            <person name="Shao M."/>
            <person name="Duquette J."/>
            <person name="Hirsch C.N."/>
            <person name="Kimball J."/>
        </authorList>
    </citation>
    <scope>NUCLEOTIDE SEQUENCE</scope>
    <source>
        <tissue evidence="2">Fresh leaf tissue</tissue>
    </source>
</reference>
<organism evidence="2 3">
    <name type="scientific">Zizania palustris</name>
    <name type="common">Northern wild rice</name>
    <dbReference type="NCBI Taxonomy" id="103762"/>
    <lineage>
        <taxon>Eukaryota</taxon>
        <taxon>Viridiplantae</taxon>
        <taxon>Streptophyta</taxon>
        <taxon>Embryophyta</taxon>
        <taxon>Tracheophyta</taxon>
        <taxon>Spermatophyta</taxon>
        <taxon>Magnoliopsida</taxon>
        <taxon>Liliopsida</taxon>
        <taxon>Poales</taxon>
        <taxon>Poaceae</taxon>
        <taxon>BOP clade</taxon>
        <taxon>Oryzoideae</taxon>
        <taxon>Oryzeae</taxon>
        <taxon>Zizaniinae</taxon>
        <taxon>Zizania</taxon>
    </lineage>
</organism>
<feature type="region of interest" description="Disordered" evidence="1">
    <location>
        <begin position="1"/>
        <end position="56"/>
    </location>
</feature>
<dbReference type="EMBL" id="JAAALK010000287">
    <property type="protein sequence ID" value="KAG8060297.1"/>
    <property type="molecule type" value="Genomic_DNA"/>
</dbReference>
<comment type="caution">
    <text evidence="2">The sequence shown here is derived from an EMBL/GenBank/DDBJ whole genome shotgun (WGS) entry which is preliminary data.</text>
</comment>
<dbReference type="Proteomes" id="UP000729402">
    <property type="component" value="Unassembled WGS sequence"/>
</dbReference>
<feature type="compositionally biased region" description="Low complexity" evidence="1">
    <location>
        <begin position="26"/>
        <end position="38"/>
    </location>
</feature>
<keyword evidence="3" id="KW-1185">Reference proteome</keyword>
<dbReference type="AlphaFoldDB" id="A0A8J5S3Q7"/>
<accession>A0A8J5S3Q7</accession>
<evidence type="ECO:0000313" key="2">
    <source>
        <dbReference type="EMBL" id="KAG8060297.1"/>
    </source>
</evidence>
<protein>
    <submittedName>
        <fullName evidence="2">Uncharacterized protein</fullName>
    </submittedName>
</protein>
<gene>
    <name evidence="2" type="ORF">GUJ93_ZPchr0002g26576</name>
</gene>
<evidence type="ECO:0000256" key="1">
    <source>
        <dbReference type="SAM" id="MobiDB-lite"/>
    </source>
</evidence>
<reference evidence="2" key="2">
    <citation type="submission" date="2021-02" db="EMBL/GenBank/DDBJ databases">
        <authorList>
            <person name="Kimball J.A."/>
            <person name="Haas M.W."/>
            <person name="Macchietto M."/>
            <person name="Kono T."/>
            <person name="Duquette J."/>
            <person name="Shao M."/>
        </authorList>
    </citation>
    <scope>NUCLEOTIDE SEQUENCE</scope>
    <source>
        <tissue evidence="2">Fresh leaf tissue</tissue>
    </source>
</reference>
<evidence type="ECO:0000313" key="3">
    <source>
        <dbReference type="Proteomes" id="UP000729402"/>
    </source>
</evidence>
<name>A0A8J5S3Q7_ZIZPA</name>
<proteinExistence type="predicted"/>